<organism evidence="2 3">
    <name type="scientific">Roseateles aquae</name>
    <dbReference type="NCBI Taxonomy" id="3077235"/>
    <lineage>
        <taxon>Bacteria</taxon>
        <taxon>Pseudomonadati</taxon>
        <taxon>Pseudomonadota</taxon>
        <taxon>Betaproteobacteria</taxon>
        <taxon>Burkholderiales</taxon>
        <taxon>Sphaerotilaceae</taxon>
        <taxon>Roseateles</taxon>
    </lineage>
</organism>
<name>A0ABU3PFT2_9BURK</name>
<evidence type="ECO:0000313" key="2">
    <source>
        <dbReference type="EMBL" id="MDT9000958.1"/>
    </source>
</evidence>
<protein>
    <submittedName>
        <fullName evidence="2">Uncharacterized protein</fullName>
    </submittedName>
</protein>
<proteinExistence type="predicted"/>
<keyword evidence="1" id="KW-1133">Transmembrane helix</keyword>
<keyword evidence="1" id="KW-0472">Membrane</keyword>
<gene>
    <name evidence="2" type="ORF">RQP53_16900</name>
</gene>
<feature type="transmembrane region" description="Helical" evidence="1">
    <location>
        <begin position="104"/>
        <end position="123"/>
    </location>
</feature>
<dbReference type="EMBL" id="JAVXZY010000007">
    <property type="protein sequence ID" value="MDT9000958.1"/>
    <property type="molecule type" value="Genomic_DNA"/>
</dbReference>
<keyword evidence="3" id="KW-1185">Reference proteome</keyword>
<dbReference type="RefSeq" id="WP_315651844.1">
    <property type="nucleotide sequence ID" value="NZ_JAVXZY010000007.1"/>
</dbReference>
<evidence type="ECO:0000313" key="3">
    <source>
        <dbReference type="Proteomes" id="UP001246372"/>
    </source>
</evidence>
<evidence type="ECO:0000256" key="1">
    <source>
        <dbReference type="SAM" id="Phobius"/>
    </source>
</evidence>
<keyword evidence="1" id="KW-0812">Transmembrane</keyword>
<accession>A0ABU3PFT2</accession>
<comment type="caution">
    <text evidence="2">The sequence shown here is derived from an EMBL/GenBank/DDBJ whole genome shotgun (WGS) entry which is preliminary data.</text>
</comment>
<sequence>MLKFLVRCLTLVLSAVLLLDALLSPRTELVQLDRHSSESSRISPAERSYTLHFAGGSVEHCSVGYLVYKQLADGDALTVRASRIIKMCTQIRRGDELIESHEHWRWMAVLAALLGFAVAFGWIRQEDAEIRW</sequence>
<dbReference type="Proteomes" id="UP001246372">
    <property type="component" value="Unassembled WGS sequence"/>
</dbReference>
<reference evidence="2" key="1">
    <citation type="submission" date="2023-09" db="EMBL/GenBank/DDBJ databases">
        <title>Paucibacter sp. APW11 Genome sequencing and assembly.</title>
        <authorList>
            <person name="Kim I."/>
        </authorList>
    </citation>
    <scope>NUCLEOTIDE SEQUENCE</scope>
    <source>
        <strain evidence="2">APW11</strain>
    </source>
</reference>